<keyword evidence="4" id="KW-0211">Defensin</keyword>
<feature type="domain" description="Invertebrate defensins family profile" evidence="8">
    <location>
        <begin position="37"/>
        <end position="72"/>
    </location>
</feature>
<evidence type="ECO:0000256" key="1">
    <source>
        <dbReference type="ARBA" id="ARBA00004613"/>
    </source>
</evidence>
<dbReference type="EMBL" id="GHWJ01000539">
    <property type="protein sequence ID" value="NOV33276.1"/>
    <property type="molecule type" value="Transcribed_RNA"/>
</dbReference>
<dbReference type="GO" id="GO:0005576">
    <property type="term" value="C:extracellular region"/>
    <property type="evidence" value="ECO:0007669"/>
    <property type="project" value="UniProtKB-SubCell"/>
</dbReference>
<dbReference type="EMBL" id="GHWJ01000384">
    <property type="protein sequence ID" value="NOV33121.1"/>
    <property type="molecule type" value="Transcribed_RNA"/>
</dbReference>
<dbReference type="AlphaFoldDB" id="A0A6M2CHY7"/>
<keyword evidence="7" id="KW-0732">Signal</keyword>
<keyword evidence="5" id="KW-0044">Antibiotic</keyword>
<dbReference type="Pfam" id="PF01097">
    <property type="entry name" value="Defensin_2"/>
    <property type="match status" value="1"/>
</dbReference>
<feature type="signal peptide" evidence="7">
    <location>
        <begin position="1"/>
        <end position="22"/>
    </location>
</feature>
<dbReference type="SUPFAM" id="SSF57095">
    <property type="entry name" value="Scorpion toxin-like"/>
    <property type="match status" value="1"/>
</dbReference>
<keyword evidence="6" id="KW-1015">Disulfide bond</keyword>
<feature type="chain" id="PRO_5033554836" evidence="7">
    <location>
        <begin position="23"/>
        <end position="73"/>
    </location>
</feature>
<dbReference type="InterPro" id="IPR001542">
    <property type="entry name" value="Defensin_invertebrate/fungal"/>
</dbReference>
<evidence type="ECO:0000256" key="3">
    <source>
        <dbReference type="ARBA" id="ARBA00022529"/>
    </source>
</evidence>
<protein>
    <submittedName>
        <fullName evidence="9">Putative defensin</fullName>
    </submittedName>
</protein>
<reference evidence="9" key="1">
    <citation type="submission" date="2019-09" db="EMBL/GenBank/DDBJ databases">
        <title>Organ-specific transcriptomic study of the physiology of the cattle tick, Rhipicephalus microplus.</title>
        <authorList>
            <person name="Tirloni L."/>
            <person name="Braz G."/>
            <person name="Gandara A.C.P."/>
            <person name="Sabadin G.A."/>
            <person name="da Silva R.M."/>
            <person name="Guizzo M.G."/>
            <person name="Machado J.A."/>
            <person name="Costa E.P."/>
            <person name="Gomes H.F."/>
            <person name="Moraes J."/>
            <person name="Mota M.B.S."/>
            <person name="Mesquita R.D."/>
            <person name="Alvarenga P.H."/>
            <person name="Alves F."/>
            <person name="Seixas A."/>
            <person name="da Fonseca R.N."/>
            <person name="Fogaca A."/>
            <person name="Logullo C."/>
            <person name="Tanaka A."/>
            <person name="Daffre S."/>
            <person name="Termignoni C."/>
            <person name="Vaz I.S.Jr."/>
            <person name="Oliveira P.L."/>
            <person name="Ribeiro J.M."/>
        </authorList>
    </citation>
    <scope>NUCLEOTIDE SEQUENCE</scope>
    <source>
        <strain evidence="9">Porto Alegre</strain>
    </source>
</reference>
<dbReference type="InterPro" id="IPR036574">
    <property type="entry name" value="Scorpion_toxin-like_sf"/>
</dbReference>
<name>A0A6M2CHY7_RHIMP</name>
<evidence type="ECO:0000256" key="4">
    <source>
        <dbReference type="ARBA" id="ARBA00022940"/>
    </source>
</evidence>
<dbReference type="InterPro" id="IPR003614">
    <property type="entry name" value="Knottins"/>
</dbReference>
<organism evidence="9">
    <name type="scientific">Rhipicephalus microplus</name>
    <name type="common">Cattle tick</name>
    <name type="synonym">Boophilus microplus</name>
    <dbReference type="NCBI Taxonomy" id="6941"/>
    <lineage>
        <taxon>Eukaryota</taxon>
        <taxon>Metazoa</taxon>
        <taxon>Ecdysozoa</taxon>
        <taxon>Arthropoda</taxon>
        <taxon>Chelicerata</taxon>
        <taxon>Arachnida</taxon>
        <taxon>Acari</taxon>
        <taxon>Parasitiformes</taxon>
        <taxon>Ixodida</taxon>
        <taxon>Ixodoidea</taxon>
        <taxon>Ixodidae</taxon>
        <taxon>Rhipicephalinae</taxon>
        <taxon>Rhipicephalus</taxon>
        <taxon>Boophilus</taxon>
    </lineage>
</organism>
<dbReference type="CDD" id="cd00107">
    <property type="entry name" value="Knot1"/>
    <property type="match status" value="1"/>
</dbReference>
<sequence length="73" mass="8357">MKYFSFVFMLGLLAALLAMTFAVEDDNAEAHVRVRRWFGCPVSDFCHKHCLSIGRRGGYCGGQWRTTCICYKN</sequence>
<evidence type="ECO:0000259" key="8">
    <source>
        <dbReference type="PROSITE" id="PS51378"/>
    </source>
</evidence>
<evidence type="ECO:0000256" key="5">
    <source>
        <dbReference type="ARBA" id="ARBA00023022"/>
    </source>
</evidence>
<evidence type="ECO:0000256" key="7">
    <source>
        <dbReference type="SAM" id="SignalP"/>
    </source>
</evidence>
<dbReference type="EMBL" id="GHWJ01000619">
    <property type="protein sequence ID" value="NOV33356.1"/>
    <property type="molecule type" value="Transcribed_RNA"/>
</dbReference>
<evidence type="ECO:0000313" key="9">
    <source>
        <dbReference type="EMBL" id="NOV33276.1"/>
    </source>
</evidence>
<evidence type="ECO:0000256" key="2">
    <source>
        <dbReference type="ARBA" id="ARBA00022525"/>
    </source>
</evidence>
<proteinExistence type="predicted"/>
<comment type="subcellular location">
    <subcellularLocation>
        <location evidence="1">Secreted</location>
    </subcellularLocation>
</comment>
<dbReference type="PROSITE" id="PS51378">
    <property type="entry name" value="INVERT_DEFENSINS"/>
    <property type="match status" value="1"/>
</dbReference>
<accession>A0A6M2CHY7</accession>
<evidence type="ECO:0000256" key="6">
    <source>
        <dbReference type="ARBA" id="ARBA00023157"/>
    </source>
</evidence>
<dbReference type="Gene3D" id="3.30.30.10">
    <property type="entry name" value="Knottin, scorpion toxin-like"/>
    <property type="match status" value="1"/>
</dbReference>
<dbReference type="GO" id="GO:0042742">
    <property type="term" value="P:defense response to bacterium"/>
    <property type="evidence" value="ECO:0007669"/>
    <property type="project" value="UniProtKB-KW"/>
</dbReference>
<keyword evidence="2" id="KW-0964">Secreted</keyword>
<keyword evidence="3" id="KW-0929">Antimicrobial</keyword>